<protein>
    <submittedName>
        <fullName evidence="3">Uncharacterized protein</fullName>
    </submittedName>
</protein>
<evidence type="ECO:0000313" key="4">
    <source>
        <dbReference type="Proteomes" id="UP000597762"/>
    </source>
</evidence>
<keyword evidence="2" id="KW-0732">Signal</keyword>
<dbReference type="EMBL" id="CAHIKZ030001818">
    <property type="protein sequence ID" value="CAE1275209.1"/>
    <property type="molecule type" value="Genomic_DNA"/>
</dbReference>
<dbReference type="Proteomes" id="UP000597762">
    <property type="component" value="Unassembled WGS sequence"/>
</dbReference>
<sequence length="233" mass="27456">MAPRLLLVLFSLVPALIAGQKYLGGGSMASFYPYELTDDENGDRGGRFVHHYDSKNEEHDDDDDNTSNEVKPWRRRFNLLNTDLQVLKNMKRSEKRHRLADSAEIALKRHHSYNPVTETDEDDVENTSLKSGFQASFSQQMRKRPQANRRRLSPFTDYLLIDSLLKNKEYPDRSKRYWDRSCNCWRWAENLQVDRRRYSINMPLSILSWVVENAQKEEDMAKTRERLLGLGRK</sequence>
<feature type="compositionally biased region" description="Basic and acidic residues" evidence="1">
    <location>
        <begin position="43"/>
        <end position="58"/>
    </location>
</feature>
<name>A0A812CNL9_ACAPH</name>
<organism evidence="3 4">
    <name type="scientific">Acanthosepion pharaonis</name>
    <name type="common">Pharaoh cuttlefish</name>
    <name type="synonym">Sepia pharaonis</name>
    <dbReference type="NCBI Taxonomy" id="158019"/>
    <lineage>
        <taxon>Eukaryota</taxon>
        <taxon>Metazoa</taxon>
        <taxon>Spiralia</taxon>
        <taxon>Lophotrochozoa</taxon>
        <taxon>Mollusca</taxon>
        <taxon>Cephalopoda</taxon>
        <taxon>Coleoidea</taxon>
        <taxon>Decapodiformes</taxon>
        <taxon>Sepiida</taxon>
        <taxon>Sepiina</taxon>
        <taxon>Sepiidae</taxon>
        <taxon>Acanthosepion</taxon>
    </lineage>
</organism>
<comment type="caution">
    <text evidence="3">The sequence shown here is derived from an EMBL/GenBank/DDBJ whole genome shotgun (WGS) entry which is preliminary data.</text>
</comment>
<dbReference type="AlphaFoldDB" id="A0A812CNL9"/>
<feature type="region of interest" description="Disordered" evidence="1">
    <location>
        <begin position="43"/>
        <end position="69"/>
    </location>
</feature>
<reference evidence="3" key="1">
    <citation type="submission" date="2021-01" db="EMBL/GenBank/DDBJ databases">
        <authorList>
            <person name="Li R."/>
            <person name="Bekaert M."/>
        </authorList>
    </citation>
    <scope>NUCLEOTIDE SEQUENCE</scope>
    <source>
        <strain evidence="3">Farmed</strain>
    </source>
</reference>
<accession>A0A812CNL9</accession>
<evidence type="ECO:0000313" key="3">
    <source>
        <dbReference type="EMBL" id="CAE1275209.1"/>
    </source>
</evidence>
<feature type="signal peptide" evidence="2">
    <location>
        <begin position="1"/>
        <end position="19"/>
    </location>
</feature>
<gene>
    <name evidence="3" type="ORF">SPHA_39335</name>
</gene>
<evidence type="ECO:0000256" key="1">
    <source>
        <dbReference type="SAM" id="MobiDB-lite"/>
    </source>
</evidence>
<evidence type="ECO:0000256" key="2">
    <source>
        <dbReference type="SAM" id="SignalP"/>
    </source>
</evidence>
<proteinExistence type="predicted"/>
<feature type="chain" id="PRO_5032740166" evidence="2">
    <location>
        <begin position="20"/>
        <end position="233"/>
    </location>
</feature>
<keyword evidence="4" id="KW-1185">Reference proteome</keyword>